<sequence length="272" mass="30338">MQPLREVERLSSACIRILGGNPGKFTLQGTNTYLLGTGPRRLLIDTGEGQPSWKKALEQTLAGENALVESVLITHWHPDHTKGVPQVLELCPGAKVYKHDPESDQMPIADGQIFAVDGATLVAYHTPGHTEDHIAFVFREEDSMFTGDNILGHGTAVFEDLSTYLSSLKHMKELFKGRAYPGHGPVLEDGPAKIAEYVQHRKDREAQVVKLLTSPRPDTGERGAWTIMDLVKVIYNDVPTELHVPASRGVMQILTKLEGENRVFRERNMWRL</sequence>
<dbReference type="InterPro" id="IPR050662">
    <property type="entry name" value="Sec-metab_biosynth-thioest"/>
</dbReference>
<dbReference type="FunFam" id="3.60.15.10:FF:000041">
    <property type="entry name" value="Metallo-beta-lactamase domain protein"/>
    <property type="match status" value="1"/>
</dbReference>
<dbReference type="InterPro" id="IPR036388">
    <property type="entry name" value="WH-like_DNA-bd_sf"/>
</dbReference>
<name>A0A2N3NEL9_9PEZI</name>
<dbReference type="PANTHER" id="PTHR23131:SF0">
    <property type="entry name" value="ENDORIBONUCLEASE LACTB2"/>
    <property type="match status" value="1"/>
</dbReference>
<dbReference type="GO" id="GO:0046872">
    <property type="term" value="F:metal ion binding"/>
    <property type="evidence" value="ECO:0007669"/>
    <property type="project" value="UniProtKB-KW"/>
</dbReference>
<evidence type="ECO:0000256" key="1">
    <source>
        <dbReference type="ARBA" id="ARBA00001947"/>
    </source>
</evidence>
<dbReference type="InterPro" id="IPR047921">
    <property type="entry name" value="LACTB2-like_MBL-fold"/>
</dbReference>
<dbReference type="EMBL" id="NLAX01000008">
    <property type="protein sequence ID" value="PKS10873.1"/>
    <property type="molecule type" value="Genomic_DNA"/>
</dbReference>
<dbReference type="Gene3D" id="3.60.15.10">
    <property type="entry name" value="Ribonuclease Z/Hydroxyacylglutathione hydrolase-like"/>
    <property type="match status" value="1"/>
</dbReference>
<proteinExistence type="inferred from homology"/>
<dbReference type="Pfam" id="PF00753">
    <property type="entry name" value="Lactamase_B"/>
    <property type="match status" value="1"/>
</dbReference>
<gene>
    <name evidence="7" type="ORF">jhhlp_002630</name>
</gene>
<dbReference type="AlphaFoldDB" id="A0A2N3NEL9"/>
<keyword evidence="8" id="KW-1185">Reference proteome</keyword>
<keyword evidence="4" id="KW-0378">Hydrolase</keyword>
<dbReference type="InterPro" id="IPR036866">
    <property type="entry name" value="RibonucZ/Hydroxyglut_hydro"/>
</dbReference>
<comment type="similarity">
    <text evidence="2">Belongs to the metallo-beta-lactamase superfamily. Glyoxalase II family.</text>
</comment>
<evidence type="ECO:0000313" key="8">
    <source>
        <dbReference type="Proteomes" id="UP000233524"/>
    </source>
</evidence>
<reference evidence="7 8" key="1">
    <citation type="journal article" date="2017" name="G3 (Bethesda)">
        <title>First Draft Genome Sequence of the Pathogenic Fungus Lomentospora prolificans (Formerly Scedosporium prolificans).</title>
        <authorList>
            <person name="Luo R."/>
            <person name="Zimin A."/>
            <person name="Workman R."/>
            <person name="Fan Y."/>
            <person name="Pertea G."/>
            <person name="Grossman N."/>
            <person name="Wear M.P."/>
            <person name="Jia B."/>
            <person name="Miller H."/>
            <person name="Casadevall A."/>
            <person name="Timp W."/>
            <person name="Zhang S.X."/>
            <person name="Salzberg S.L."/>
        </authorList>
    </citation>
    <scope>NUCLEOTIDE SEQUENCE [LARGE SCALE GENOMIC DNA]</scope>
    <source>
        <strain evidence="7 8">JHH-5317</strain>
    </source>
</reference>
<dbReference type="SUPFAM" id="SSF56281">
    <property type="entry name" value="Metallo-hydrolase/oxidoreductase"/>
    <property type="match status" value="1"/>
</dbReference>
<dbReference type="InParanoid" id="A0A2N3NEL9"/>
<dbReference type="OrthoDB" id="17458at2759"/>
<evidence type="ECO:0000313" key="7">
    <source>
        <dbReference type="EMBL" id="PKS10873.1"/>
    </source>
</evidence>
<evidence type="ECO:0000256" key="4">
    <source>
        <dbReference type="ARBA" id="ARBA00022801"/>
    </source>
</evidence>
<dbReference type="GO" id="GO:0044550">
    <property type="term" value="P:secondary metabolite biosynthetic process"/>
    <property type="evidence" value="ECO:0007669"/>
    <property type="project" value="TreeGrafter"/>
</dbReference>
<dbReference type="Gene3D" id="1.10.10.10">
    <property type="entry name" value="Winged helix-like DNA-binding domain superfamily/Winged helix DNA-binding domain"/>
    <property type="match status" value="1"/>
</dbReference>
<keyword evidence="5" id="KW-0862">Zinc</keyword>
<dbReference type="GO" id="GO:0016787">
    <property type="term" value="F:hydrolase activity"/>
    <property type="evidence" value="ECO:0007669"/>
    <property type="project" value="UniProtKB-KW"/>
</dbReference>
<dbReference type="Proteomes" id="UP000233524">
    <property type="component" value="Unassembled WGS sequence"/>
</dbReference>
<dbReference type="VEuPathDB" id="FungiDB:jhhlp_002630"/>
<dbReference type="SMART" id="SM00849">
    <property type="entry name" value="Lactamase_B"/>
    <property type="match status" value="1"/>
</dbReference>
<evidence type="ECO:0000256" key="2">
    <source>
        <dbReference type="ARBA" id="ARBA00006759"/>
    </source>
</evidence>
<evidence type="ECO:0000256" key="5">
    <source>
        <dbReference type="ARBA" id="ARBA00022833"/>
    </source>
</evidence>
<evidence type="ECO:0000256" key="3">
    <source>
        <dbReference type="ARBA" id="ARBA00022723"/>
    </source>
</evidence>
<comment type="cofactor">
    <cofactor evidence="1">
        <name>Zn(2+)</name>
        <dbReference type="ChEBI" id="CHEBI:29105"/>
    </cofactor>
</comment>
<organism evidence="7 8">
    <name type="scientific">Lomentospora prolificans</name>
    <dbReference type="NCBI Taxonomy" id="41688"/>
    <lineage>
        <taxon>Eukaryota</taxon>
        <taxon>Fungi</taxon>
        <taxon>Dikarya</taxon>
        <taxon>Ascomycota</taxon>
        <taxon>Pezizomycotina</taxon>
        <taxon>Sordariomycetes</taxon>
        <taxon>Hypocreomycetidae</taxon>
        <taxon>Microascales</taxon>
        <taxon>Microascaceae</taxon>
        <taxon>Lomentospora</taxon>
    </lineage>
</organism>
<dbReference type="Pfam" id="PF17778">
    <property type="entry name" value="WHD_BLACT"/>
    <property type="match status" value="1"/>
</dbReference>
<comment type="caution">
    <text evidence="7">The sequence shown here is derived from an EMBL/GenBank/DDBJ whole genome shotgun (WGS) entry which is preliminary data.</text>
</comment>
<dbReference type="PANTHER" id="PTHR23131">
    <property type="entry name" value="ENDORIBONUCLEASE LACTB2"/>
    <property type="match status" value="1"/>
</dbReference>
<dbReference type="InterPro" id="IPR041516">
    <property type="entry name" value="LACTB2_WH"/>
</dbReference>
<accession>A0A2N3NEL9</accession>
<feature type="domain" description="Metallo-beta-lactamase" evidence="6">
    <location>
        <begin position="29"/>
        <end position="183"/>
    </location>
</feature>
<dbReference type="CDD" id="cd07722">
    <property type="entry name" value="LACTB2-like_MBL-fold"/>
    <property type="match status" value="1"/>
</dbReference>
<keyword evidence="3" id="KW-0479">Metal-binding</keyword>
<dbReference type="STRING" id="41688.A0A2N3NEL9"/>
<dbReference type="InterPro" id="IPR001279">
    <property type="entry name" value="Metallo-B-lactamas"/>
</dbReference>
<evidence type="ECO:0000259" key="6">
    <source>
        <dbReference type="SMART" id="SM00849"/>
    </source>
</evidence>
<protein>
    <recommendedName>
        <fullName evidence="6">Metallo-beta-lactamase domain-containing protein</fullName>
    </recommendedName>
</protein>